<dbReference type="InterPro" id="IPR027383">
    <property type="entry name" value="Znf_put"/>
</dbReference>
<dbReference type="Pfam" id="PF13490">
    <property type="entry name" value="zf-HC2"/>
    <property type="match status" value="1"/>
</dbReference>
<evidence type="ECO:0000313" key="3">
    <source>
        <dbReference type="EMBL" id="MBO0948392.1"/>
    </source>
</evidence>
<keyword evidence="4" id="KW-1185">Reference proteome</keyword>
<keyword evidence="1" id="KW-0812">Transmembrane</keyword>
<keyword evidence="1" id="KW-0472">Membrane</keyword>
<evidence type="ECO:0000256" key="1">
    <source>
        <dbReference type="SAM" id="Phobius"/>
    </source>
</evidence>
<keyword evidence="1" id="KW-1133">Transmembrane helix</keyword>
<dbReference type="InterPro" id="IPR016024">
    <property type="entry name" value="ARM-type_fold"/>
</dbReference>
<dbReference type="Gene3D" id="1.10.10.1320">
    <property type="entry name" value="Anti-sigma factor, zinc-finger domain"/>
    <property type="match status" value="1"/>
</dbReference>
<proteinExistence type="predicted"/>
<organism evidence="3 4">
    <name type="scientific">Fibrella forsythiae</name>
    <dbReference type="NCBI Taxonomy" id="2817061"/>
    <lineage>
        <taxon>Bacteria</taxon>
        <taxon>Pseudomonadati</taxon>
        <taxon>Bacteroidota</taxon>
        <taxon>Cytophagia</taxon>
        <taxon>Cytophagales</taxon>
        <taxon>Spirosomataceae</taxon>
        <taxon>Fibrella</taxon>
    </lineage>
</organism>
<dbReference type="Gene3D" id="1.25.10.10">
    <property type="entry name" value="Leucine-rich Repeat Variant"/>
    <property type="match status" value="1"/>
</dbReference>
<dbReference type="Proteomes" id="UP000664628">
    <property type="component" value="Unassembled WGS sequence"/>
</dbReference>
<dbReference type="RefSeq" id="WP_207328366.1">
    <property type="nucleotide sequence ID" value="NZ_JAFMYW010000002.1"/>
</dbReference>
<evidence type="ECO:0000313" key="4">
    <source>
        <dbReference type="Proteomes" id="UP000664628"/>
    </source>
</evidence>
<dbReference type="InterPro" id="IPR011989">
    <property type="entry name" value="ARM-like"/>
</dbReference>
<dbReference type="EMBL" id="JAFMYW010000002">
    <property type="protein sequence ID" value="MBO0948392.1"/>
    <property type="molecule type" value="Genomic_DNA"/>
</dbReference>
<name>A0ABS3JHL9_9BACT</name>
<dbReference type="InterPro" id="IPR041916">
    <property type="entry name" value="Anti_sigma_zinc_sf"/>
</dbReference>
<protein>
    <submittedName>
        <fullName evidence="3">HEAT repeat domain-containing protein</fullName>
    </submittedName>
</protein>
<feature type="domain" description="Putative zinc-finger" evidence="2">
    <location>
        <begin position="10"/>
        <end position="44"/>
    </location>
</feature>
<dbReference type="SUPFAM" id="SSF48371">
    <property type="entry name" value="ARM repeat"/>
    <property type="match status" value="1"/>
</dbReference>
<evidence type="ECO:0000259" key="2">
    <source>
        <dbReference type="Pfam" id="PF13490"/>
    </source>
</evidence>
<sequence length="283" mass="31800">MNTNDKPISCDVLISHLPGWLTDDLSTAERAAIEGHLANCPACQQELATSRQLWQQMGTVPTPQPGPQVRTQFYAMLDEFEAEEKEARSGTLLGQSGALRWIRDRFSPKLIMRLAYSALLLGVGVLVGYWAQRQRTPEVAYQQRVDTLTAQVQEMREMMMLSLLENPSATERLRAVSYTKDIDDTDSQVIDALLMTLNNDPNVNVRLVTLEALADKAQDARVREGLVQSLTRQESPLVQVALADVMVKLQEKRSLKSLRQLLKQPGTNELVKTKLEKTIRQLS</sequence>
<dbReference type="Pfam" id="PF13646">
    <property type="entry name" value="HEAT_2"/>
    <property type="match status" value="1"/>
</dbReference>
<comment type="caution">
    <text evidence="3">The sequence shown here is derived from an EMBL/GenBank/DDBJ whole genome shotgun (WGS) entry which is preliminary data.</text>
</comment>
<feature type="transmembrane region" description="Helical" evidence="1">
    <location>
        <begin position="110"/>
        <end position="131"/>
    </location>
</feature>
<gene>
    <name evidence="3" type="ORF">J2I46_07375</name>
</gene>
<accession>A0ABS3JHL9</accession>
<reference evidence="3 4" key="1">
    <citation type="submission" date="2021-03" db="EMBL/GenBank/DDBJ databases">
        <title>Fibrella sp. HMF5405 genome sequencing and assembly.</title>
        <authorList>
            <person name="Kang H."/>
            <person name="Kim H."/>
            <person name="Bae S."/>
            <person name="Joh K."/>
        </authorList>
    </citation>
    <scope>NUCLEOTIDE SEQUENCE [LARGE SCALE GENOMIC DNA]</scope>
    <source>
        <strain evidence="3 4">HMF5405</strain>
    </source>
</reference>